<dbReference type="OrthoDB" id="4088450at2"/>
<evidence type="ECO:0000313" key="4">
    <source>
        <dbReference type="Proteomes" id="UP000052982"/>
    </source>
</evidence>
<accession>A0A101T2J2</accession>
<dbReference type="Gene3D" id="3.30.565.10">
    <property type="entry name" value="Histidine kinase-like ATPase, C-terminal domain"/>
    <property type="match status" value="1"/>
</dbReference>
<dbReference type="InterPro" id="IPR047718">
    <property type="entry name" value="RsbA-like_anti_sig"/>
</dbReference>
<name>A0A101T2J2_9ACTN</name>
<dbReference type="RefSeq" id="WP_055639209.1">
    <property type="nucleotide sequence ID" value="NZ_LIQS01000957.1"/>
</dbReference>
<dbReference type="Pfam" id="PF14417">
    <property type="entry name" value="MEDS"/>
    <property type="match status" value="1"/>
</dbReference>
<dbReference type="InterPro" id="IPR025847">
    <property type="entry name" value="MEDS_domain"/>
</dbReference>
<feature type="domain" description="MEDS" evidence="2">
    <location>
        <begin position="22"/>
        <end position="173"/>
    </location>
</feature>
<keyword evidence="4" id="KW-1185">Reference proteome</keyword>
<evidence type="ECO:0000313" key="3">
    <source>
        <dbReference type="EMBL" id="KUN84580.1"/>
    </source>
</evidence>
<evidence type="ECO:0000259" key="2">
    <source>
        <dbReference type="Pfam" id="PF14417"/>
    </source>
</evidence>
<dbReference type="InterPro" id="IPR036890">
    <property type="entry name" value="HATPase_C_sf"/>
</dbReference>
<dbReference type="EMBL" id="LMWW01000016">
    <property type="protein sequence ID" value="KUN84580.1"/>
    <property type="molecule type" value="Genomic_DNA"/>
</dbReference>
<feature type="compositionally biased region" description="Pro residues" evidence="1">
    <location>
        <begin position="1"/>
        <end position="14"/>
    </location>
</feature>
<organism evidence="3 4">
    <name type="scientific">Streptomyces griseoruber</name>
    <dbReference type="NCBI Taxonomy" id="1943"/>
    <lineage>
        <taxon>Bacteria</taxon>
        <taxon>Bacillati</taxon>
        <taxon>Actinomycetota</taxon>
        <taxon>Actinomycetes</taxon>
        <taxon>Kitasatosporales</taxon>
        <taxon>Streptomycetaceae</taxon>
        <taxon>Streptomyces</taxon>
    </lineage>
</organism>
<dbReference type="NCBIfam" id="NF041045">
    <property type="entry name" value="RsbA_anti_sig"/>
    <property type="match status" value="1"/>
</dbReference>
<feature type="region of interest" description="Disordered" evidence="1">
    <location>
        <begin position="1"/>
        <end position="22"/>
    </location>
</feature>
<protein>
    <recommendedName>
        <fullName evidence="2">MEDS domain-containing protein</fullName>
    </recommendedName>
</protein>
<sequence length="311" mass="32143">MTAPSSPSPSPSPSPSVSGTFDHRMTVFGTDEGFLADALPFLAEGLAAPDEPPPMAILAPDRLDLLRDALGADARHIGFLPHTDWYTGSAANAVARAAAHLAGHGGPGGRMHLLMEPVWNGRAGRSPRESAEWIRYEALANLLFASAATTAMCVYDTRTAGGVLIEAARRAHPGTGVYEDPVLIAAELDAVPLPPTPSDARRLSEPAPEAVRAWAAGRGLGGADAETFTTAVTEAATLGRVTGAALWGEAPGCVCELLLAERIDDPLVGFVPPPAAGPAPGQGLWYARQVCAYVDVRDAGGGGTAVRLQYA</sequence>
<proteinExistence type="predicted"/>
<dbReference type="AlphaFoldDB" id="A0A101T2J2"/>
<evidence type="ECO:0000256" key="1">
    <source>
        <dbReference type="SAM" id="MobiDB-lite"/>
    </source>
</evidence>
<gene>
    <name evidence="3" type="ORF">AQJ64_13815</name>
</gene>
<comment type="caution">
    <text evidence="3">The sequence shown here is derived from an EMBL/GenBank/DDBJ whole genome shotgun (WGS) entry which is preliminary data.</text>
</comment>
<dbReference type="STRING" id="1943.AQJ64_13815"/>
<dbReference type="Proteomes" id="UP000052982">
    <property type="component" value="Unassembled WGS sequence"/>
</dbReference>
<reference evidence="3 4" key="1">
    <citation type="submission" date="2015-10" db="EMBL/GenBank/DDBJ databases">
        <title>Draft genome sequence of Streptomyces griseoruber DSM 40281, type strain for the species Streptomyces griseoruber.</title>
        <authorList>
            <person name="Ruckert C."/>
            <person name="Winkler A."/>
            <person name="Kalinowski J."/>
            <person name="Kampfer P."/>
            <person name="Glaeser S."/>
        </authorList>
    </citation>
    <scope>NUCLEOTIDE SEQUENCE [LARGE SCALE GENOMIC DNA]</scope>
    <source>
        <strain evidence="3 4">DSM 40281</strain>
    </source>
</reference>